<accession>A0A9W9TWH0</accession>
<evidence type="ECO:0000313" key="4">
    <source>
        <dbReference type="Proteomes" id="UP001147733"/>
    </source>
</evidence>
<keyword evidence="4" id="KW-1185">Reference proteome</keyword>
<dbReference type="AlphaFoldDB" id="A0A9W9TWH0"/>
<protein>
    <recommendedName>
        <fullName evidence="5">Acyl-CoA thioesterase II</fullName>
    </recommendedName>
</protein>
<dbReference type="InterPro" id="IPR049450">
    <property type="entry name" value="ACOT8-like_C"/>
</dbReference>
<evidence type="ECO:0000259" key="1">
    <source>
        <dbReference type="Pfam" id="PF13622"/>
    </source>
</evidence>
<dbReference type="SUPFAM" id="SSF54637">
    <property type="entry name" value="Thioesterase/thiol ester dehydrase-isomerase"/>
    <property type="match status" value="2"/>
</dbReference>
<proteinExistence type="predicted"/>
<dbReference type="OrthoDB" id="68328at2759"/>
<dbReference type="GO" id="GO:0009062">
    <property type="term" value="P:fatty acid catabolic process"/>
    <property type="evidence" value="ECO:0007669"/>
    <property type="project" value="TreeGrafter"/>
</dbReference>
<dbReference type="CDD" id="cd03445">
    <property type="entry name" value="Thioesterase_II_repeat2"/>
    <property type="match status" value="1"/>
</dbReference>
<dbReference type="Gene3D" id="3.10.129.10">
    <property type="entry name" value="Hotdog Thioesterase"/>
    <property type="match status" value="2"/>
</dbReference>
<dbReference type="Pfam" id="PF13622">
    <property type="entry name" value="4HBT_3"/>
    <property type="match status" value="1"/>
</dbReference>
<dbReference type="PANTHER" id="PTHR11066:SF34">
    <property type="entry name" value="ACYL-COENZYME A THIOESTERASE 8"/>
    <property type="match status" value="1"/>
</dbReference>
<dbReference type="Proteomes" id="UP001147733">
    <property type="component" value="Unassembled WGS sequence"/>
</dbReference>
<reference evidence="3" key="1">
    <citation type="submission" date="2022-11" db="EMBL/GenBank/DDBJ databases">
        <authorList>
            <person name="Petersen C."/>
        </authorList>
    </citation>
    <scope>NUCLEOTIDE SEQUENCE</scope>
    <source>
        <strain evidence="3">IBT 23319</strain>
    </source>
</reference>
<evidence type="ECO:0000313" key="3">
    <source>
        <dbReference type="EMBL" id="KAJ5243279.1"/>
    </source>
</evidence>
<feature type="domain" description="Acyl-CoA thioesterase-like C-terminal" evidence="2">
    <location>
        <begin position="158"/>
        <end position="325"/>
    </location>
</feature>
<evidence type="ECO:0000259" key="2">
    <source>
        <dbReference type="Pfam" id="PF20789"/>
    </source>
</evidence>
<dbReference type="InterPro" id="IPR049449">
    <property type="entry name" value="TesB_ACOT8-like_N"/>
</dbReference>
<dbReference type="GO" id="GO:0005782">
    <property type="term" value="C:peroxisomal matrix"/>
    <property type="evidence" value="ECO:0007669"/>
    <property type="project" value="UniProtKB-SubCell"/>
</dbReference>
<comment type="caution">
    <text evidence="3">The sequence shown here is derived from an EMBL/GenBank/DDBJ whole genome shotgun (WGS) entry which is preliminary data.</text>
</comment>
<organism evidence="3 4">
    <name type="scientific">Penicillium citrinum</name>
    <dbReference type="NCBI Taxonomy" id="5077"/>
    <lineage>
        <taxon>Eukaryota</taxon>
        <taxon>Fungi</taxon>
        <taxon>Dikarya</taxon>
        <taxon>Ascomycota</taxon>
        <taxon>Pezizomycotina</taxon>
        <taxon>Eurotiomycetes</taxon>
        <taxon>Eurotiomycetidae</taxon>
        <taxon>Eurotiales</taxon>
        <taxon>Aspergillaceae</taxon>
        <taxon>Penicillium</taxon>
    </lineage>
</organism>
<dbReference type="RefSeq" id="XP_056506283.1">
    <property type="nucleotide sequence ID" value="XM_056640526.1"/>
</dbReference>
<feature type="domain" description="Acyl-CoA thioesterase-like N-terminal HotDog" evidence="1">
    <location>
        <begin position="34"/>
        <end position="116"/>
    </location>
</feature>
<name>A0A9W9TWH0_PENCI</name>
<sequence length="336" mass="37602">MPMEDTLSIIEEQVKVVHASIQKPDVFTNSSDFWRPGAHGIFEGFAIAQSLSAAQHTVAGGFVANSLHGSFVYAGNSEDPVLYYVERNRDGNGFCTRSVRALQKEKPIFICTISFAKQRSPESERHSLQHSSPMPLGIPEPENTFSSASNAKIPFINRSVGVLDRSGQRQPEDKLFHQWFKSSGPLSSSSGPRVHQSALAFMSDSYFLAGVPHSHDIWHFANPPISEFHPSPNGLSKLTEKHSKIQRPHLETHKEKCEKNISRVSMMVSLDHTIYFHNMENLRADEWLLSEVRSSWAGDGRGLVQQRIWARNGTLLATCIQEGIVRLENRKATSNL</sequence>
<dbReference type="PANTHER" id="PTHR11066">
    <property type="entry name" value="ACYL-COA THIOESTERASE"/>
    <property type="match status" value="1"/>
</dbReference>
<dbReference type="InterPro" id="IPR003703">
    <property type="entry name" value="Acyl_CoA_thio"/>
</dbReference>
<dbReference type="InterPro" id="IPR029069">
    <property type="entry name" value="HotDog_dom_sf"/>
</dbReference>
<evidence type="ECO:0008006" key="5">
    <source>
        <dbReference type="Google" id="ProtNLM"/>
    </source>
</evidence>
<gene>
    <name evidence="3" type="ORF">N7469_001606</name>
</gene>
<dbReference type="CDD" id="cd03444">
    <property type="entry name" value="Thioesterase_II_repeat1"/>
    <property type="match status" value="1"/>
</dbReference>
<dbReference type="Pfam" id="PF20789">
    <property type="entry name" value="4HBT_3C"/>
    <property type="match status" value="1"/>
</dbReference>
<reference evidence="3" key="2">
    <citation type="journal article" date="2023" name="IMA Fungus">
        <title>Comparative genomic study of the Penicillium genus elucidates a diverse pangenome and 15 lateral gene transfer events.</title>
        <authorList>
            <person name="Petersen C."/>
            <person name="Sorensen T."/>
            <person name="Nielsen M.R."/>
            <person name="Sondergaard T.E."/>
            <person name="Sorensen J.L."/>
            <person name="Fitzpatrick D.A."/>
            <person name="Frisvad J.C."/>
            <person name="Nielsen K.L."/>
        </authorList>
    </citation>
    <scope>NUCLEOTIDE SEQUENCE</scope>
    <source>
        <strain evidence="3">IBT 23319</strain>
    </source>
</reference>
<dbReference type="GO" id="GO:0047617">
    <property type="term" value="F:fatty acyl-CoA hydrolase activity"/>
    <property type="evidence" value="ECO:0007669"/>
    <property type="project" value="InterPro"/>
</dbReference>
<dbReference type="GO" id="GO:0006637">
    <property type="term" value="P:acyl-CoA metabolic process"/>
    <property type="evidence" value="ECO:0007669"/>
    <property type="project" value="InterPro"/>
</dbReference>
<dbReference type="EMBL" id="JAPQKT010000001">
    <property type="protein sequence ID" value="KAJ5243279.1"/>
    <property type="molecule type" value="Genomic_DNA"/>
</dbReference>
<dbReference type="GeneID" id="81379693"/>